<reference evidence="1 2" key="1">
    <citation type="journal article" date="2017" name="Nat. Commun.">
        <title>Genome assembly with in vitro proximity ligation data and whole-genome triplication in lettuce.</title>
        <authorList>
            <person name="Reyes-Chin-Wo S."/>
            <person name="Wang Z."/>
            <person name="Yang X."/>
            <person name="Kozik A."/>
            <person name="Arikit S."/>
            <person name="Song C."/>
            <person name="Xia L."/>
            <person name="Froenicke L."/>
            <person name="Lavelle D.O."/>
            <person name="Truco M.J."/>
            <person name="Xia R."/>
            <person name="Zhu S."/>
            <person name="Xu C."/>
            <person name="Xu H."/>
            <person name="Xu X."/>
            <person name="Cox K."/>
            <person name="Korf I."/>
            <person name="Meyers B.C."/>
            <person name="Michelmore R.W."/>
        </authorList>
    </citation>
    <scope>NUCLEOTIDE SEQUENCE [LARGE SCALE GENOMIC DNA]</scope>
    <source>
        <strain evidence="2">cv. Salinas</strain>
        <tissue evidence="1">Seedlings</tissue>
    </source>
</reference>
<organism evidence="1 2">
    <name type="scientific">Lactuca sativa</name>
    <name type="common">Garden lettuce</name>
    <dbReference type="NCBI Taxonomy" id="4236"/>
    <lineage>
        <taxon>Eukaryota</taxon>
        <taxon>Viridiplantae</taxon>
        <taxon>Streptophyta</taxon>
        <taxon>Embryophyta</taxon>
        <taxon>Tracheophyta</taxon>
        <taxon>Spermatophyta</taxon>
        <taxon>Magnoliopsida</taxon>
        <taxon>eudicotyledons</taxon>
        <taxon>Gunneridae</taxon>
        <taxon>Pentapetalae</taxon>
        <taxon>asterids</taxon>
        <taxon>campanulids</taxon>
        <taxon>Asterales</taxon>
        <taxon>Asteraceae</taxon>
        <taxon>Cichorioideae</taxon>
        <taxon>Cichorieae</taxon>
        <taxon>Lactucinae</taxon>
        <taxon>Lactuca</taxon>
    </lineage>
</organism>
<keyword evidence="2" id="KW-1185">Reference proteome</keyword>
<comment type="caution">
    <text evidence="1">The sequence shown here is derived from an EMBL/GenBank/DDBJ whole genome shotgun (WGS) entry which is preliminary data.</text>
</comment>
<dbReference type="EMBL" id="NBSK02000002">
    <property type="protein sequence ID" value="KAJ0221423.1"/>
    <property type="molecule type" value="Genomic_DNA"/>
</dbReference>
<evidence type="ECO:0000313" key="2">
    <source>
        <dbReference type="Proteomes" id="UP000235145"/>
    </source>
</evidence>
<gene>
    <name evidence="1" type="ORF">LSAT_V11C200064160</name>
</gene>
<accession>A0A9R1WFR3</accession>
<dbReference type="Proteomes" id="UP000235145">
    <property type="component" value="Unassembled WGS sequence"/>
</dbReference>
<proteinExistence type="predicted"/>
<evidence type="ECO:0000313" key="1">
    <source>
        <dbReference type="EMBL" id="KAJ0221423.1"/>
    </source>
</evidence>
<protein>
    <submittedName>
        <fullName evidence="1">Uncharacterized protein</fullName>
    </submittedName>
</protein>
<dbReference type="AlphaFoldDB" id="A0A9R1WFR3"/>
<sequence>MRIKSCLIKLLKSVHPKILGTYNTSNNKKILIPVFESLFDEGAVREIGNFAMDNNEDDYILVLNNHKINFYKTTKVRVSTDLLIW</sequence>
<name>A0A9R1WFR3_LACSA</name>